<accession>A0A5J4NDC5</accession>
<dbReference type="EMBL" id="QNGE01003890">
    <property type="protein sequence ID" value="KAA3673482.1"/>
    <property type="molecule type" value="Genomic_DNA"/>
</dbReference>
<dbReference type="InterPro" id="IPR001806">
    <property type="entry name" value="Small_GTPase"/>
</dbReference>
<proteinExistence type="predicted"/>
<dbReference type="Proteomes" id="UP000324629">
    <property type="component" value="Unassembled WGS sequence"/>
</dbReference>
<dbReference type="Pfam" id="PF00071">
    <property type="entry name" value="Ras"/>
    <property type="match status" value="1"/>
</dbReference>
<protein>
    <submittedName>
        <fullName evidence="1">Uncharacterized protein</fullName>
    </submittedName>
</protein>
<evidence type="ECO:0000313" key="1">
    <source>
        <dbReference type="EMBL" id="KAA3673482.1"/>
    </source>
</evidence>
<organism evidence="1 2">
    <name type="scientific">Paragonimus westermani</name>
    <dbReference type="NCBI Taxonomy" id="34504"/>
    <lineage>
        <taxon>Eukaryota</taxon>
        <taxon>Metazoa</taxon>
        <taxon>Spiralia</taxon>
        <taxon>Lophotrochozoa</taxon>
        <taxon>Platyhelminthes</taxon>
        <taxon>Trematoda</taxon>
        <taxon>Digenea</taxon>
        <taxon>Plagiorchiida</taxon>
        <taxon>Troglotremata</taxon>
        <taxon>Troglotrematidae</taxon>
        <taxon>Paragonimus</taxon>
    </lineage>
</organism>
<dbReference type="InterPro" id="IPR027417">
    <property type="entry name" value="P-loop_NTPase"/>
</dbReference>
<gene>
    <name evidence="1" type="ORF">DEA37_0010345</name>
</gene>
<dbReference type="GO" id="GO:0003924">
    <property type="term" value="F:GTPase activity"/>
    <property type="evidence" value="ECO:0007669"/>
    <property type="project" value="InterPro"/>
</dbReference>
<evidence type="ECO:0000313" key="2">
    <source>
        <dbReference type="Proteomes" id="UP000324629"/>
    </source>
</evidence>
<dbReference type="SUPFAM" id="SSF52540">
    <property type="entry name" value="P-loop containing nucleoside triphosphate hydrolases"/>
    <property type="match status" value="1"/>
</dbReference>
<dbReference type="GO" id="GO:0005525">
    <property type="term" value="F:GTP binding"/>
    <property type="evidence" value="ECO:0007669"/>
    <property type="project" value="InterPro"/>
</dbReference>
<sequence length="86" mass="9616">MLEAQPPKARAMQLLARIDQRTRRQINAIARCQRTGRRLAKSIGAVGYLECSAKLNSGVKEVFNTAIQCGLDNRVNKPKKHRCALL</sequence>
<dbReference type="Gene3D" id="3.40.50.300">
    <property type="entry name" value="P-loop containing nucleotide triphosphate hydrolases"/>
    <property type="match status" value="1"/>
</dbReference>
<reference evidence="1 2" key="1">
    <citation type="journal article" date="2019" name="Gigascience">
        <title>Whole-genome sequence of the oriental lung fluke Paragonimus westermani.</title>
        <authorList>
            <person name="Oey H."/>
            <person name="Zakrzewski M."/>
            <person name="Narain K."/>
            <person name="Devi K.R."/>
            <person name="Agatsuma T."/>
            <person name="Nawaratna S."/>
            <person name="Gobert G.N."/>
            <person name="Jones M.K."/>
            <person name="Ragan M.A."/>
            <person name="McManus D.P."/>
            <person name="Krause L."/>
        </authorList>
    </citation>
    <scope>NUCLEOTIDE SEQUENCE [LARGE SCALE GENOMIC DNA]</scope>
    <source>
        <strain evidence="1 2">IND2009</strain>
    </source>
</reference>
<comment type="caution">
    <text evidence="1">The sequence shown here is derived from an EMBL/GenBank/DDBJ whole genome shotgun (WGS) entry which is preliminary data.</text>
</comment>
<keyword evidence="2" id="KW-1185">Reference proteome</keyword>
<dbReference type="AlphaFoldDB" id="A0A5J4NDC5"/>
<name>A0A5J4NDC5_9TREM</name>